<evidence type="ECO:0000256" key="6">
    <source>
        <dbReference type="ARBA" id="ARBA00023136"/>
    </source>
</evidence>
<sequence>MMSRSDLEGRNLLIGTTASCGLGFLLFGYDQGVFGGLLANPSFLAQFNNPDATIQGQIVSTYTLGCIAGAILILFIGDILGRRRSIAMACVLLTIGGILQATSYTLPHMIVGRILSGFGIGINTTTIPMWQSETCKPSLRGKLVAVELTMLVFGFVITNWMNFGFTYLPDHSVSWRFPLGFQSLLAMGTMALLPFLAESPRWLCLVNRPEEAKKSLARMLAKSLDDEAVAIYLKTIIDTIEREKSDGTVGWREVFSNKEQQTFRRICLGAGVNFMQQMGGVNVVAYYLPVVLERSFGFSPRMSLILSAIDSMQWMFWAGIAIAVIERVGRRKLLLFGATGQGVCFAVAAVGLGVGGKTANGVAVAFIFLFYLFFGVSFLAIPFMYPAEINSNRSRNVGSAIAMITNWVFVYVVVTITPIGIQNLGYKFYVVFAVTNFAWIPFIYIFYVETAGLSLDEIDRVFEVKYGDDRSLTYTDAIRHVKEERESTVGLSESYIDEKDGHNQHLEQHVKAA</sequence>
<dbReference type="PANTHER" id="PTHR48022:SF28">
    <property type="entry name" value="MAJOR FACILITATOR SUPERFAMILY (MFS) PROFILE DOMAIN-CONTAINING PROTEIN-RELATED"/>
    <property type="match status" value="1"/>
</dbReference>
<accession>A0A4S9PTL7</accession>
<dbReference type="SUPFAM" id="SSF103473">
    <property type="entry name" value="MFS general substrate transporter"/>
    <property type="match status" value="1"/>
</dbReference>
<dbReference type="InterPro" id="IPR003663">
    <property type="entry name" value="Sugar/inositol_transpt"/>
</dbReference>
<dbReference type="InterPro" id="IPR036259">
    <property type="entry name" value="MFS_trans_sf"/>
</dbReference>
<feature type="transmembrane region" description="Helical" evidence="8">
    <location>
        <begin position="397"/>
        <end position="420"/>
    </location>
</feature>
<name>A0A4S9PTL7_AURPU</name>
<feature type="transmembrane region" description="Helical" evidence="8">
    <location>
        <begin position="143"/>
        <end position="163"/>
    </location>
</feature>
<evidence type="ECO:0000256" key="3">
    <source>
        <dbReference type="ARBA" id="ARBA00022448"/>
    </source>
</evidence>
<dbReference type="Gene3D" id="1.20.1250.20">
    <property type="entry name" value="MFS general substrate transporter like domains"/>
    <property type="match status" value="1"/>
</dbReference>
<dbReference type="InterPro" id="IPR005828">
    <property type="entry name" value="MFS_sugar_transport-like"/>
</dbReference>
<dbReference type="GO" id="GO:0005351">
    <property type="term" value="F:carbohydrate:proton symporter activity"/>
    <property type="evidence" value="ECO:0007669"/>
    <property type="project" value="TreeGrafter"/>
</dbReference>
<feature type="transmembrane region" description="Helical" evidence="8">
    <location>
        <begin position="175"/>
        <end position="197"/>
    </location>
</feature>
<comment type="subcellular location">
    <subcellularLocation>
        <location evidence="1">Membrane</location>
        <topology evidence="1">Multi-pass membrane protein</topology>
    </subcellularLocation>
</comment>
<dbReference type="NCBIfam" id="TIGR00879">
    <property type="entry name" value="SP"/>
    <property type="match status" value="1"/>
</dbReference>
<feature type="transmembrane region" description="Helical" evidence="8">
    <location>
        <begin position="362"/>
        <end position="385"/>
    </location>
</feature>
<evidence type="ECO:0000259" key="9">
    <source>
        <dbReference type="PROSITE" id="PS50850"/>
    </source>
</evidence>
<dbReference type="EMBL" id="QZBJ01000031">
    <property type="protein sequence ID" value="THY74118.1"/>
    <property type="molecule type" value="Genomic_DNA"/>
</dbReference>
<comment type="caution">
    <text evidence="10">The sequence shown here is derived from an EMBL/GenBank/DDBJ whole genome shotgun (WGS) entry which is preliminary data.</text>
</comment>
<protein>
    <submittedName>
        <fullName evidence="10">Hexose carrier protein</fullName>
    </submittedName>
</protein>
<dbReference type="Proteomes" id="UP000305064">
    <property type="component" value="Unassembled WGS sequence"/>
</dbReference>
<dbReference type="InterPro" id="IPR005829">
    <property type="entry name" value="Sugar_transporter_CS"/>
</dbReference>
<keyword evidence="6 8" id="KW-0472">Membrane</keyword>
<keyword evidence="5 8" id="KW-1133">Transmembrane helix</keyword>
<proteinExistence type="inferred from homology"/>
<feature type="transmembrane region" description="Helical" evidence="8">
    <location>
        <begin position="86"/>
        <end position="104"/>
    </location>
</feature>
<evidence type="ECO:0000313" key="10">
    <source>
        <dbReference type="EMBL" id="THY74118.1"/>
    </source>
</evidence>
<dbReference type="PANTHER" id="PTHR48022">
    <property type="entry name" value="PLASTIDIC GLUCOSE TRANSPORTER 4"/>
    <property type="match status" value="1"/>
</dbReference>
<evidence type="ECO:0000256" key="8">
    <source>
        <dbReference type="SAM" id="Phobius"/>
    </source>
</evidence>
<feature type="transmembrane region" description="Helical" evidence="8">
    <location>
        <begin position="426"/>
        <end position="447"/>
    </location>
</feature>
<evidence type="ECO:0000313" key="11">
    <source>
        <dbReference type="Proteomes" id="UP000305064"/>
    </source>
</evidence>
<evidence type="ECO:0000256" key="1">
    <source>
        <dbReference type="ARBA" id="ARBA00004141"/>
    </source>
</evidence>
<keyword evidence="4 8" id="KW-0812">Transmembrane</keyword>
<dbReference type="InterPro" id="IPR050360">
    <property type="entry name" value="MFS_Sugar_Transporters"/>
</dbReference>
<evidence type="ECO:0000256" key="5">
    <source>
        <dbReference type="ARBA" id="ARBA00022989"/>
    </source>
</evidence>
<feature type="domain" description="Major facilitator superfamily (MFS) profile" evidence="9">
    <location>
        <begin position="16"/>
        <end position="451"/>
    </location>
</feature>
<dbReference type="PROSITE" id="PS00216">
    <property type="entry name" value="SUGAR_TRANSPORT_1"/>
    <property type="match status" value="1"/>
</dbReference>
<evidence type="ECO:0000256" key="7">
    <source>
        <dbReference type="RuleBase" id="RU003346"/>
    </source>
</evidence>
<feature type="transmembrane region" description="Helical" evidence="8">
    <location>
        <begin position="333"/>
        <end position="356"/>
    </location>
</feature>
<dbReference type="AlphaFoldDB" id="A0A4S9PTL7"/>
<dbReference type="FunFam" id="1.20.1250.20:FF:000134">
    <property type="entry name" value="MFS sugar transporter protein"/>
    <property type="match status" value="1"/>
</dbReference>
<dbReference type="PRINTS" id="PR00171">
    <property type="entry name" value="SUGRTRNSPORT"/>
</dbReference>
<dbReference type="InterPro" id="IPR020846">
    <property type="entry name" value="MFS_dom"/>
</dbReference>
<feature type="transmembrane region" description="Helical" evidence="8">
    <location>
        <begin position="266"/>
        <end position="288"/>
    </location>
</feature>
<dbReference type="GO" id="GO:0016020">
    <property type="term" value="C:membrane"/>
    <property type="evidence" value="ECO:0007669"/>
    <property type="project" value="UniProtKB-SubCell"/>
</dbReference>
<dbReference type="Pfam" id="PF00083">
    <property type="entry name" value="Sugar_tr"/>
    <property type="match status" value="1"/>
</dbReference>
<feature type="transmembrane region" description="Helical" evidence="8">
    <location>
        <begin position="110"/>
        <end position="131"/>
    </location>
</feature>
<comment type="similarity">
    <text evidence="2 7">Belongs to the major facilitator superfamily. Sugar transporter (TC 2.A.1.1) family.</text>
</comment>
<evidence type="ECO:0000256" key="4">
    <source>
        <dbReference type="ARBA" id="ARBA00022692"/>
    </source>
</evidence>
<gene>
    <name evidence="10" type="ORF">D6C94_05226</name>
</gene>
<organism evidence="10 11">
    <name type="scientific">Aureobasidium pullulans</name>
    <name type="common">Black yeast</name>
    <name type="synonym">Pullularia pullulans</name>
    <dbReference type="NCBI Taxonomy" id="5580"/>
    <lineage>
        <taxon>Eukaryota</taxon>
        <taxon>Fungi</taxon>
        <taxon>Dikarya</taxon>
        <taxon>Ascomycota</taxon>
        <taxon>Pezizomycotina</taxon>
        <taxon>Dothideomycetes</taxon>
        <taxon>Dothideomycetidae</taxon>
        <taxon>Dothideales</taxon>
        <taxon>Saccotheciaceae</taxon>
        <taxon>Aureobasidium</taxon>
    </lineage>
</organism>
<keyword evidence="3 7" id="KW-0813">Transport</keyword>
<evidence type="ECO:0000256" key="2">
    <source>
        <dbReference type="ARBA" id="ARBA00010992"/>
    </source>
</evidence>
<feature type="transmembrane region" description="Helical" evidence="8">
    <location>
        <begin position="304"/>
        <end position="326"/>
    </location>
</feature>
<reference evidence="10 11" key="1">
    <citation type="submission" date="2018-10" db="EMBL/GenBank/DDBJ databases">
        <title>Fifty Aureobasidium pullulans genomes reveal a recombining polyextremotolerant generalist.</title>
        <authorList>
            <person name="Gostincar C."/>
            <person name="Turk M."/>
            <person name="Zajc J."/>
            <person name="Gunde-Cimerman N."/>
        </authorList>
    </citation>
    <scope>NUCLEOTIDE SEQUENCE [LARGE SCALE GENOMIC DNA]</scope>
    <source>
        <strain evidence="10 11">EXF-4256</strain>
    </source>
</reference>
<dbReference type="PROSITE" id="PS50850">
    <property type="entry name" value="MFS"/>
    <property type="match status" value="1"/>
</dbReference>
<feature type="transmembrane region" description="Helical" evidence="8">
    <location>
        <begin position="59"/>
        <end position="79"/>
    </location>
</feature>